<gene>
    <name evidence="1" type="ORF">H4W79_002290</name>
</gene>
<keyword evidence="2" id="KW-1185">Reference proteome</keyword>
<dbReference type="EMBL" id="JADBDY010000001">
    <property type="protein sequence ID" value="MBE1458076.1"/>
    <property type="molecule type" value="Genomic_DNA"/>
</dbReference>
<evidence type="ECO:0000313" key="2">
    <source>
        <dbReference type="Proteomes" id="UP000598217"/>
    </source>
</evidence>
<comment type="caution">
    <text evidence="1">The sequence shown here is derived from an EMBL/GenBank/DDBJ whole genome shotgun (WGS) entry which is preliminary data.</text>
</comment>
<proteinExistence type="predicted"/>
<organism evidence="1 2">
    <name type="scientific">Nocardiopsis terrae</name>
    <dbReference type="NCBI Taxonomy" id="372655"/>
    <lineage>
        <taxon>Bacteria</taxon>
        <taxon>Bacillati</taxon>
        <taxon>Actinomycetota</taxon>
        <taxon>Actinomycetes</taxon>
        <taxon>Streptosporangiales</taxon>
        <taxon>Nocardiopsidaceae</taxon>
        <taxon>Nocardiopsis</taxon>
    </lineage>
</organism>
<name>A0ABR9HGB6_9ACTN</name>
<evidence type="ECO:0000313" key="1">
    <source>
        <dbReference type="EMBL" id="MBE1458076.1"/>
    </source>
</evidence>
<dbReference type="Proteomes" id="UP000598217">
    <property type="component" value="Unassembled WGS sequence"/>
</dbReference>
<accession>A0ABR9HGB6</accession>
<protein>
    <submittedName>
        <fullName evidence="1">Uncharacterized protein</fullName>
    </submittedName>
</protein>
<reference evidence="1 2" key="1">
    <citation type="submission" date="2020-10" db="EMBL/GenBank/DDBJ databases">
        <title>Sequencing the genomes of 1000 actinobacteria strains.</title>
        <authorList>
            <person name="Klenk H.-P."/>
        </authorList>
    </citation>
    <scope>NUCLEOTIDE SEQUENCE [LARGE SCALE GENOMIC DNA]</scope>
    <source>
        <strain evidence="1 2">DSM 45157</strain>
    </source>
</reference>
<dbReference type="RefSeq" id="WP_191270318.1">
    <property type="nucleotide sequence ID" value="NZ_BMXJ01000003.1"/>
</dbReference>
<sequence>MSITESTDQIADGAVQDDDAYMPVSLVGGPRAYAGLVMEDVYTRWEILRVPFHELGADLPEPGDLRPSPPVAQYRPLSLEEPQVWHFTGWHPTSAEPGHEGPAGPR</sequence>